<gene>
    <name evidence="3" type="ORF">MVES_001780</name>
</gene>
<dbReference type="Gene3D" id="3.40.50.1240">
    <property type="entry name" value="Phosphoglycerate mutase-like"/>
    <property type="match status" value="1"/>
</dbReference>
<dbReference type="CDD" id="cd07061">
    <property type="entry name" value="HP_HAP_like"/>
    <property type="match status" value="1"/>
</dbReference>
<dbReference type="EMBL" id="KZ454989">
    <property type="protein sequence ID" value="PKI84633.1"/>
    <property type="molecule type" value="Genomic_DNA"/>
</dbReference>
<keyword evidence="4" id="KW-1185">Reference proteome</keyword>
<dbReference type="Proteomes" id="UP000232875">
    <property type="component" value="Unassembled WGS sequence"/>
</dbReference>
<dbReference type="AlphaFoldDB" id="A0A2N1JDL1"/>
<evidence type="ECO:0000256" key="2">
    <source>
        <dbReference type="SAM" id="SignalP"/>
    </source>
</evidence>
<dbReference type="PANTHER" id="PTHR20963">
    <property type="entry name" value="MULTIPLE INOSITOL POLYPHOSPHATE PHOSPHATASE-RELATED"/>
    <property type="match status" value="1"/>
</dbReference>
<dbReference type="GO" id="GO:0003993">
    <property type="term" value="F:acid phosphatase activity"/>
    <property type="evidence" value="ECO:0007669"/>
    <property type="project" value="TreeGrafter"/>
</dbReference>
<dbReference type="Pfam" id="PF00328">
    <property type="entry name" value="His_Phos_2"/>
    <property type="match status" value="1"/>
</dbReference>
<keyword evidence="2" id="KW-0732">Signal</keyword>
<reference evidence="3 4" key="1">
    <citation type="submission" date="2017-10" db="EMBL/GenBank/DDBJ databases">
        <title>A novel species of cold-tolerant Malassezia isolated from bats.</title>
        <authorList>
            <person name="Lorch J.M."/>
            <person name="Palmer J.M."/>
            <person name="Vanderwolf K.J."/>
            <person name="Schmidt K.Z."/>
            <person name="Verant M.L."/>
            <person name="Weller T.J."/>
            <person name="Blehert D.S."/>
        </authorList>
    </citation>
    <scope>NUCLEOTIDE SEQUENCE [LARGE SCALE GENOMIC DNA]</scope>
    <source>
        <strain evidence="3 4">NWHC:44797-103</strain>
    </source>
</reference>
<dbReference type="InterPro" id="IPR033379">
    <property type="entry name" value="Acid_Pase_AS"/>
</dbReference>
<feature type="signal peptide" evidence="2">
    <location>
        <begin position="1"/>
        <end position="18"/>
    </location>
</feature>
<name>A0A2N1JDL1_9BASI</name>
<dbReference type="SUPFAM" id="SSF53254">
    <property type="entry name" value="Phosphoglycerate mutase-like"/>
    <property type="match status" value="1"/>
</dbReference>
<dbReference type="STRING" id="2020962.A0A2N1JDL1"/>
<dbReference type="OrthoDB" id="6509975at2759"/>
<sequence length="549" mass="61801">MAQIAALLPLIFAAVVIADSSTPTKNWNNVTGTSSTTFPTDVGFLGKLMYGQSPFVAQVDKLDTNRPNGKYGIEMRWLPKDGKKDDATPDDIFRNLGQVSPYHIADDLFPETNKYRSVPDNCEIKQVHLLSRHGARYPTGSKEGGQYKFGQKVAKARQSGDFKAEGDLSFLNSWNYSLGSEVLVHTGAQELFDSGVKAYLDYAKLLDGYEHKPVIRTTSQSRMLDSARYWTLGFFGWDAPEKMHLEVLTEDSSQNNTLAPVCNEVYYDDSVNDWIDTYSPPIAKRLNSMLTGFKISDEDIYNVMTLCGYETVSQGYSDFCNIFTKEEWEQHEYTIDLQFQTGSMFLNPIAKAKGVGWVTEFLDRVTNSKFDGPQSLQNSTLDSNPTYFPLKQPLYADFSHDTVISNILTAFNFTQFADDLDFTKINKNRRYRTSRVTPFGALIAFEILECDNDQYLRVKVNEAVVPMNQDQGCEKRDDGLCKLDSFVKHQKEHAFKDSHFETACMGKNGTDYIVTGPVKTGTLSKSQIKAVKSKRSNAIPGLKTMRRGA</sequence>
<dbReference type="InterPro" id="IPR000560">
    <property type="entry name" value="His_Pase_clade-2"/>
</dbReference>
<keyword evidence="1" id="KW-0378">Hydrolase</keyword>
<accession>A0A2N1JDL1</accession>
<organism evidence="3 4">
    <name type="scientific">Malassezia vespertilionis</name>
    <dbReference type="NCBI Taxonomy" id="2020962"/>
    <lineage>
        <taxon>Eukaryota</taxon>
        <taxon>Fungi</taxon>
        <taxon>Dikarya</taxon>
        <taxon>Basidiomycota</taxon>
        <taxon>Ustilaginomycotina</taxon>
        <taxon>Malasseziomycetes</taxon>
        <taxon>Malasseziales</taxon>
        <taxon>Malasseziaceae</taxon>
        <taxon>Malassezia</taxon>
    </lineage>
</organism>
<dbReference type="InterPro" id="IPR029033">
    <property type="entry name" value="His_PPase_superfam"/>
</dbReference>
<dbReference type="PANTHER" id="PTHR20963:SF42">
    <property type="entry name" value="PHOSPHOGLYCERATE MUTASE-LIKE PROTEIN"/>
    <property type="match status" value="1"/>
</dbReference>
<evidence type="ECO:0000313" key="4">
    <source>
        <dbReference type="Proteomes" id="UP000232875"/>
    </source>
</evidence>
<evidence type="ECO:0000313" key="3">
    <source>
        <dbReference type="EMBL" id="PKI84633.1"/>
    </source>
</evidence>
<evidence type="ECO:0008006" key="5">
    <source>
        <dbReference type="Google" id="ProtNLM"/>
    </source>
</evidence>
<dbReference type="PROSITE" id="PS00616">
    <property type="entry name" value="HIS_ACID_PHOSPHAT_1"/>
    <property type="match status" value="1"/>
</dbReference>
<evidence type="ECO:0000256" key="1">
    <source>
        <dbReference type="ARBA" id="ARBA00022801"/>
    </source>
</evidence>
<protein>
    <recommendedName>
        <fullName evidence="5">Acid phosphatase</fullName>
    </recommendedName>
</protein>
<feature type="chain" id="PRO_5014832731" description="Acid phosphatase" evidence="2">
    <location>
        <begin position="19"/>
        <end position="549"/>
    </location>
</feature>
<proteinExistence type="predicted"/>